<evidence type="ECO:0000313" key="3">
    <source>
        <dbReference type="Proteomes" id="UP000254065"/>
    </source>
</evidence>
<proteinExistence type="predicted"/>
<keyword evidence="1" id="KW-1277">Toxin-antitoxin system</keyword>
<evidence type="ECO:0000256" key="1">
    <source>
        <dbReference type="ARBA" id="ARBA00022649"/>
    </source>
</evidence>
<dbReference type="InterPro" id="IPR014795">
    <property type="entry name" value="TacA_1-like"/>
</dbReference>
<gene>
    <name evidence="2" type="ORF">NCTC12877_01018</name>
</gene>
<sequence length="83" mass="9233">MILDLPPHIEHAITTTAKEQGLTVIELLARDYMVDDLTQSWALTHQDKAMLQELLDSPPAPTPKLLALFDSHKDFNKAVANAI</sequence>
<dbReference type="AlphaFoldDB" id="A0A378QYJ1"/>
<dbReference type="STRING" id="1122244.GCA_000426885_02120"/>
<accession>A0A378QYJ1</accession>
<dbReference type="RefSeq" id="WP_029103519.1">
    <property type="nucleotide sequence ID" value="NZ_UGQB01000004.1"/>
</dbReference>
<keyword evidence="3" id="KW-1185">Reference proteome</keyword>
<dbReference type="Pfam" id="PF08681">
    <property type="entry name" value="TacA1"/>
    <property type="match status" value="1"/>
</dbReference>
<dbReference type="Proteomes" id="UP000254065">
    <property type="component" value="Unassembled WGS sequence"/>
</dbReference>
<name>A0A378QYJ1_9GAMM</name>
<reference evidence="2 3" key="1">
    <citation type="submission" date="2018-06" db="EMBL/GenBank/DDBJ databases">
        <authorList>
            <consortium name="Pathogen Informatics"/>
            <person name="Doyle S."/>
        </authorList>
    </citation>
    <scope>NUCLEOTIDE SEQUENCE [LARGE SCALE GENOMIC DNA]</scope>
    <source>
        <strain evidence="2 3">NCTC12877</strain>
    </source>
</reference>
<dbReference type="OrthoDB" id="6647900at2"/>
<dbReference type="EMBL" id="UGQB01000004">
    <property type="protein sequence ID" value="STZ08034.1"/>
    <property type="molecule type" value="Genomic_DNA"/>
</dbReference>
<organism evidence="2 3">
    <name type="scientific">Moraxella caprae</name>
    <dbReference type="NCBI Taxonomy" id="90240"/>
    <lineage>
        <taxon>Bacteria</taxon>
        <taxon>Pseudomonadati</taxon>
        <taxon>Pseudomonadota</taxon>
        <taxon>Gammaproteobacteria</taxon>
        <taxon>Moraxellales</taxon>
        <taxon>Moraxellaceae</taxon>
        <taxon>Moraxella</taxon>
    </lineage>
</organism>
<evidence type="ECO:0000313" key="2">
    <source>
        <dbReference type="EMBL" id="STZ08034.1"/>
    </source>
</evidence>
<protein>
    <submittedName>
        <fullName evidence="2">Uncharacterized protein</fullName>
    </submittedName>
</protein>